<evidence type="ECO:0000313" key="8">
    <source>
        <dbReference type="Proteomes" id="UP000093501"/>
    </source>
</evidence>
<keyword evidence="3" id="KW-0560">Oxidoreductase</keyword>
<keyword evidence="2" id="KW-0479">Metal-binding</keyword>
<dbReference type="EMBL" id="MBQD01000011">
    <property type="protein sequence ID" value="OCL36315.1"/>
    <property type="molecule type" value="Genomic_DNA"/>
</dbReference>
<dbReference type="GO" id="GO:0004497">
    <property type="term" value="F:monooxygenase activity"/>
    <property type="evidence" value="ECO:0007669"/>
    <property type="project" value="UniProtKB-ARBA"/>
</dbReference>
<evidence type="ECO:0000256" key="5">
    <source>
        <dbReference type="ARBA" id="ARBA00023014"/>
    </source>
</evidence>
<keyword evidence="5" id="KW-0411">Iron-sulfur</keyword>
<reference evidence="8" key="1">
    <citation type="submission" date="2016-07" db="EMBL/GenBank/DDBJ databases">
        <authorList>
            <person name="Florea S."/>
            <person name="Webb J.S."/>
            <person name="Jaromczyk J."/>
            <person name="Schardl C.L."/>
        </authorList>
    </citation>
    <scope>NUCLEOTIDE SEQUENCE [LARGE SCALE GENOMIC DNA]</scope>
    <source>
        <strain evidence="8">IPBSL-7</strain>
    </source>
</reference>
<dbReference type="Pfam" id="PF13806">
    <property type="entry name" value="Rieske_2"/>
    <property type="match status" value="1"/>
</dbReference>
<dbReference type="PANTHER" id="PTHR40562:SF1">
    <property type="entry name" value="NITRITE REDUCTASE (NADH) SMALL SUBUNIT"/>
    <property type="match status" value="1"/>
</dbReference>
<accession>A0A1C0AQ00</accession>
<keyword evidence="8" id="KW-1185">Reference proteome</keyword>
<sequence length="130" mass="13895">MTTMHPVCTLSDLLPERPVAALISGHQVAVVRLHDDRVYAVGMWDPFARANVMARGLVGSSLVDGEEVPVLFSPMYKQAFDLRSGVCLSDPAAALGTWEVTVLDGRVYVGGQVTCESPARRSDAPLARAG</sequence>
<dbReference type="AlphaFoldDB" id="A0A1C0AQ00"/>
<dbReference type="Proteomes" id="UP000093501">
    <property type="component" value="Unassembled WGS sequence"/>
</dbReference>
<keyword evidence="6" id="KW-0534">Nitrate assimilation</keyword>
<evidence type="ECO:0000256" key="1">
    <source>
        <dbReference type="ARBA" id="ARBA00022714"/>
    </source>
</evidence>
<dbReference type="GO" id="GO:0051537">
    <property type="term" value="F:2 iron, 2 sulfur cluster binding"/>
    <property type="evidence" value="ECO:0007669"/>
    <property type="project" value="UniProtKB-KW"/>
</dbReference>
<evidence type="ECO:0000256" key="4">
    <source>
        <dbReference type="ARBA" id="ARBA00023004"/>
    </source>
</evidence>
<dbReference type="GO" id="GO:0046872">
    <property type="term" value="F:metal ion binding"/>
    <property type="evidence" value="ECO:0007669"/>
    <property type="project" value="UniProtKB-KW"/>
</dbReference>
<comment type="caution">
    <text evidence="7">The sequence shown here is derived from an EMBL/GenBank/DDBJ whole genome shotgun (WGS) entry which is preliminary data.</text>
</comment>
<name>A0A1C0AQ00_9ACTN</name>
<evidence type="ECO:0000256" key="3">
    <source>
        <dbReference type="ARBA" id="ARBA00023002"/>
    </source>
</evidence>
<organism evidence="7 8">
    <name type="scientific">Tessaracoccus lapidicaptus</name>
    <dbReference type="NCBI Taxonomy" id="1427523"/>
    <lineage>
        <taxon>Bacteria</taxon>
        <taxon>Bacillati</taxon>
        <taxon>Actinomycetota</taxon>
        <taxon>Actinomycetes</taxon>
        <taxon>Propionibacteriales</taxon>
        <taxon>Propionibacteriaceae</taxon>
        <taxon>Tessaracoccus</taxon>
    </lineage>
</organism>
<dbReference type="InterPro" id="IPR036922">
    <property type="entry name" value="Rieske_2Fe-2S_sf"/>
</dbReference>
<gene>
    <name evidence="7" type="ORF">BCR15_00055</name>
</gene>
<evidence type="ECO:0000313" key="7">
    <source>
        <dbReference type="EMBL" id="OCL36315.1"/>
    </source>
</evidence>
<protein>
    <submittedName>
        <fullName evidence="7">Nitrite reductase small subunit</fullName>
    </submittedName>
</protein>
<dbReference type="NCBIfam" id="TIGR02378">
    <property type="entry name" value="nirD_assim_sml"/>
    <property type="match status" value="1"/>
</dbReference>
<dbReference type="CDD" id="cd03529">
    <property type="entry name" value="Rieske_NirD"/>
    <property type="match status" value="1"/>
</dbReference>
<proteinExistence type="predicted"/>
<dbReference type="RefSeq" id="WP_068750445.1">
    <property type="nucleotide sequence ID" value="NZ_JBDXXE010000017.1"/>
</dbReference>
<dbReference type="GO" id="GO:0016705">
    <property type="term" value="F:oxidoreductase activity, acting on paired donors, with incorporation or reduction of molecular oxygen"/>
    <property type="evidence" value="ECO:0007669"/>
    <property type="project" value="UniProtKB-ARBA"/>
</dbReference>
<dbReference type="InterPro" id="IPR012748">
    <property type="entry name" value="Rieske-like_NirD"/>
</dbReference>
<dbReference type="GO" id="GO:0042128">
    <property type="term" value="P:nitrate assimilation"/>
    <property type="evidence" value="ECO:0007669"/>
    <property type="project" value="UniProtKB-KW"/>
</dbReference>
<dbReference type="GO" id="GO:0008942">
    <property type="term" value="F:nitrite reductase [NAD(P)H] activity"/>
    <property type="evidence" value="ECO:0007669"/>
    <property type="project" value="InterPro"/>
</dbReference>
<dbReference type="PANTHER" id="PTHR40562">
    <property type="match status" value="1"/>
</dbReference>
<dbReference type="Gene3D" id="2.102.10.10">
    <property type="entry name" value="Rieske [2Fe-2S] iron-sulphur domain"/>
    <property type="match status" value="1"/>
</dbReference>
<keyword evidence="1" id="KW-0001">2Fe-2S</keyword>
<dbReference type="InterPro" id="IPR017941">
    <property type="entry name" value="Rieske_2Fe-2S"/>
</dbReference>
<dbReference type="InterPro" id="IPR017881">
    <property type="entry name" value="NirD"/>
</dbReference>
<evidence type="ECO:0000256" key="6">
    <source>
        <dbReference type="ARBA" id="ARBA00023063"/>
    </source>
</evidence>
<evidence type="ECO:0000256" key="2">
    <source>
        <dbReference type="ARBA" id="ARBA00022723"/>
    </source>
</evidence>
<keyword evidence="4" id="KW-0408">Iron</keyword>
<dbReference type="PROSITE" id="PS51300">
    <property type="entry name" value="NIRD"/>
    <property type="match status" value="1"/>
</dbReference>
<dbReference type="SUPFAM" id="SSF50022">
    <property type="entry name" value="ISP domain"/>
    <property type="match status" value="1"/>
</dbReference>
<dbReference type="PROSITE" id="PS51296">
    <property type="entry name" value="RIESKE"/>
    <property type="match status" value="1"/>
</dbReference>